<sequence>MGDVSARMDRLEAEMYALQASSAAIQRAQTLIALRCFHLTAHEQEELEVLLQSPPIEESHVLSSLPVEPYSSIAEDPPPVSPPPLSDLQHFPPLPLPVPPLRHSSPPYAESHLDAMDDPFEAHLIDFPLSDHSLPLMHPVASRPALRMDSPTPDAVSTSPQQSVHRQPFDGSFRRIVQAFILPLPLHVHVSCRTHGVPPLLLQLSPRFSRGRMSDHCPTLMWAVMPYSVEVSLLLVFIFATPTGPWCATYPVPSGDVQPCGQIVILMSQVTFELPIQTCCPTIATCHG</sequence>
<protein>
    <submittedName>
        <fullName evidence="2">Uncharacterized protein</fullName>
    </submittedName>
</protein>
<reference evidence="2 3" key="1">
    <citation type="submission" date="2021-07" db="EMBL/GenBank/DDBJ databases">
        <title>The Aristolochia fimbriata genome: insights into angiosperm evolution, floral development and chemical biosynthesis.</title>
        <authorList>
            <person name="Jiao Y."/>
        </authorList>
    </citation>
    <scope>NUCLEOTIDE SEQUENCE [LARGE SCALE GENOMIC DNA]</scope>
    <source>
        <strain evidence="2">IBCAS-2021</strain>
        <tissue evidence="2">Leaf</tissue>
    </source>
</reference>
<evidence type="ECO:0000313" key="3">
    <source>
        <dbReference type="Proteomes" id="UP000825729"/>
    </source>
</evidence>
<feature type="region of interest" description="Disordered" evidence="1">
    <location>
        <begin position="147"/>
        <end position="166"/>
    </location>
</feature>
<evidence type="ECO:0000313" key="2">
    <source>
        <dbReference type="EMBL" id="KAG9450661.1"/>
    </source>
</evidence>
<gene>
    <name evidence="2" type="ORF">H6P81_010626</name>
</gene>
<accession>A0AAV7ESQ0</accession>
<dbReference type="EMBL" id="JAINDJ010000004">
    <property type="protein sequence ID" value="KAG9450661.1"/>
    <property type="molecule type" value="Genomic_DNA"/>
</dbReference>
<organism evidence="2 3">
    <name type="scientific">Aristolochia fimbriata</name>
    <name type="common">White veined hardy Dutchman's pipe vine</name>
    <dbReference type="NCBI Taxonomy" id="158543"/>
    <lineage>
        <taxon>Eukaryota</taxon>
        <taxon>Viridiplantae</taxon>
        <taxon>Streptophyta</taxon>
        <taxon>Embryophyta</taxon>
        <taxon>Tracheophyta</taxon>
        <taxon>Spermatophyta</taxon>
        <taxon>Magnoliopsida</taxon>
        <taxon>Magnoliidae</taxon>
        <taxon>Piperales</taxon>
        <taxon>Aristolochiaceae</taxon>
        <taxon>Aristolochia</taxon>
    </lineage>
</organism>
<comment type="caution">
    <text evidence="2">The sequence shown here is derived from an EMBL/GenBank/DDBJ whole genome shotgun (WGS) entry which is preliminary data.</text>
</comment>
<proteinExistence type="predicted"/>
<keyword evidence="3" id="KW-1185">Reference proteome</keyword>
<dbReference type="Proteomes" id="UP000825729">
    <property type="component" value="Unassembled WGS sequence"/>
</dbReference>
<dbReference type="AlphaFoldDB" id="A0AAV7ESQ0"/>
<evidence type="ECO:0000256" key="1">
    <source>
        <dbReference type="SAM" id="MobiDB-lite"/>
    </source>
</evidence>
<name>A0AAV7ESQ0_ARIFI</name>
<feature type="compositionally biased region" description="Polar residues" evidence="1">
    <location>
        <begin position="155"/>
        <end position="165"/>
    </location>
</feature>